<evidence type="ECO:0000313" key="5">
    <source>
        <dbReference type="Proteomes" id="UP000216454"/>
    </source>
</evidence>
<protein>
    <recommendedName>
        <fullName evidence="2">Segregation and condensation protein A</fullName>
    </recommendedName>
</protein>
<feature type="region of interest" description="Disordered" evidence="3">
    <location>
        <begin position="312"/>
        <end position="359"/>
    </location>
</feature>
<evidence type="ECO:0000313" key="4">
    <source>
        <dbReference type="EMBL" id="OZG52720.1"/>
    </source>
</evidence>
<dbReference type="PANTHER" id="PTHR33969">
    <property type="entry name" value="SEGREGATION AND CONDENSATION PROTEIN A"/>
    <property type="match status" value="1"/>
</dbReference>
<dbReference type="GO" id="GO:0007059">
    <property type="term" value="P:chromosome segregation"/>
    <property type="evidence" value="ECO:0007669"/>
    <property type="project" value="UniProtKB-KW"/>
</dbReference>
<evidence type="ECO:0000256" key="2">
    <source>
        <dbReference type="ARBA" id="ARBA00044777"/>
    </source>
</evidence>
<keyword evidence="4" id="KW-0131">Cell cycle</keyword>
<keyword evidence="1" id="KW-0159">Chromosome partition</keyword>
<comment type="caution">
    <text evidence="4">The sequence shown here is derived from an EMBL/GenBank/DDBJ whole genome shotgun (WGS) entry which is preliminary data.</text>
</comment>
<dbReference type="Proteomes" id="UP000216454">
    <property type="component" value="Unassembled WGS sequence"/>
</dbReference>
<name>A0A261F0R8_9BIFI</name>
<evidence type="ECO:0000256" key="3">
    <source>
        <dbReference type="SAM" id="MobiDB-lite"/>
    </source>
</evidence>
<evidence type="ECO:0000256" key="1">
    <source>
        <dbReference type="ARBA" id="ARBA00022829"/>
    </source>
</evidence>
<feature type="compositionally biased region" description="Basic and acidic residues" evidence="3">
    <location>
        <begin position="339"/>
        <end position="359"/>
    </location>
</feature>
<sequence>MTSGAHDVGFMTADQAADEPADRISGVAGYGIDTAGHGADASEAESSFAVNLAAYQGPFDVLLSLISQRKLELTQISLSQITGEFIDYVRELDESHGAEETSAFIDVASILIEAKSAALLPHDEQQAAADEQTLEALRERDLLFARLLQYKAFKQAGEDFRARWAANAGRFPHPGAIDPAVAQLLPELVWTVTPTDLARIAARVIANAPADHVSVRQLHVPLADLREQAAIVRAKLRAAGDKTDVTFTDLVADTSTRGEIVARFMALLAFFKQGVVQFRQAGPFEPLHVRWVSANESDDEAMVARIDTADFDPVNATDGAGAAKSRNPGAPDSGTADSPADREEPAQKTQHAQEEENRG</sequence>
<keyword evidence="5" id="KW-1185">Reference proteome</keyword>
<proteinExistence type="predicted"/>
<reference evidence="4 5" key="1">
    <citation type="journal article" date="2017" name="BMC Genomics">
        <title>Comparative genomic and phylogenomic analyses of the Bifidobacteriaceae family.</title>
        <authorList>
            <person name="Lugli G.A."/>
            <person name="Milani C."/>
            <person name="Turroni F."/>
            <person name="Duranti S."/>
            <person name="Mancabelli L."/>
            <person name="Mangifesta M."/>
            <person name="Ferrario C."/>
            <person name="Modesto M."/>
            <person name="Mattarelli P."/>
            <person name="Jiri K."/>
            <person name="van Sinderen D."/>
            <person name="Ventura M."/>
        </authorList>
    </citation>
    <scope>NUCLEOTIDE SEQUENCE [LARGE SCALE GENOMIC DNA]</scope>
    <source>
        <strain evidence="4 5">DSM 24744</strain>
    </source>
</reference>
<dbReference type="PANTHER" id="PTHR33969:SF2">
    <property type="entry name" value="SEGREGATION AND CONDENSATION PROTEIN A"/>
    <property type="match status" value="1"/>
</dbReference>
<dbReference type="EMBL" id="MWWQ01000005">
    <property type="protein sequence ID" value="OZG52720.1"/>
    <property type="molecule type" value="Genomic_DNA"/>
</dbReference>
<dbReference type="AlphaFoldDB" id="A0A261F0R8"/>
<organism evidence="4 5">
    <name type="scientific">Pseudoscardovia suis</name>
    <dbReference type="NCBI Taxonomy" id="987063"/>
    <lineage>
        <taxon>Bacteria</taxon>
        <taxon>Bacillati</taxon>
        <taxon>Actinomycetota</taxon>
        <taxon>Actinomycetes</taxon>
        <taxon>Bifidobacteriales</taxon>
        <taxon>Bifidobacteriaceae</taxon>
        <taxon>Pseudoscardovia</taxon>
    </lineage>
</organism>
<gene>
    <name evidence="4" type="ORF">PSSU_0338</name>
</gene>
<dbReference type="Gene3D" id="6.10.250.2410">
    <property type="match status" value="1"/>
</dbReference>
<dbReference type="Pfam" id="PF02616">
    <property type="entry name" value="SMC_ScpA"/>
    <property type="match status" value="1"/>
</dbReference>
<dbReference type="InterPro" id="IPR003768">
    <property type="entry name" value="ScpA"/>
</dbReference>
<dbReference type="GO" id="GO:0051301">
    <property type="term" value="P:cell division"/>
    <property type="evidence" value="ECO:0007669"/>
    <property type="project" value="UniProtKB-KW"/>
</dbReference>
<keyword evidence="4" id="KW-0132">Cell division</keyword>
<accession>A0A261F0R8</accession>